<dbReference type="CDD" id="cd22255">
    <property type="entry name" value="PBD_PPP1R3A"/>
    <property type="match status" value="1"/>
</dbReference>
<feature type="compositionally biased region" description="Basic and acidic residues" evidence="1">
    <location>
        <begin position="264"/>
        <end position="281"/>
    </location>
</feature>
<evidence type="ECO:0000256" key="1">
    <source>
        <dbReference type="SAM" id="MobiDB-lite"/>
    </source>
</evidence>
<name>A0A9D3NFJ4_9TELE</name>
<keyword evidence="2" id="KW-0812">Transmembrane</keyword>
<dbReference type="InterPro" id="IPR005036">
    <property type="entry name" value="CBM21_dom"/>
</dbReference>
<protein>
    <recommendedName>
        <fullName evidence="3">CBM21 domain-containing protein</fullName>
    </recommendedName>
</protein>
<comment type="caution">
    <text evidence="4">The sequence shown here is derived from an EMBL/GenBank/DDBJ whole genome shotgun (WGS) entry which is preliminary data.</text>
</comment>
<dbReference type="Proteomes" id="UP000824219">
    <property type="component" value="Linkage Group LG19"/>
</dbReference>
<keyword evidence="5" id="KW-1185">Reference proteome</keyword>
<dbReference type="Gene3D" id="2.60.40.2440">
    <property type="entry name" value="Carbohydrate binding type-21 domain"/>
    <property type="match status" value="1"/>
</dbReference>
<keyword evidence="2" id="KW-0472">Membrane</keyword>
<dbReference type="PANTHER" id="PTHR12307">
    <property type="entry name" value="PROTEIN PHOSPHATASE 1 REGULATORY SUBUNIT"/>
    <property type="match status" value="1"/>
</dbReference>
<keyword evidence="2" id="KW-1133">Transmembrane helix</keyword>
<evidence type="ECO:0000259" key="3">
    <source>
        <dbReference type="PROSITE" id="PS51159"/>
    </source>
</evidence>
<evidence type="ECO:0000313" key="4">
    <source>
        <dbReference type="EMBL" id="KAG7320353.1"/>
    </source>
</evidence>
<feature type="region of interest" description="Disordered" evidence="1">
    <location>
        <begin position="1"/>
        <end position="46"/>
    </location>
</feature>
<dbReference type="InterPro" id="IPR038175">
    <property type="entry name" value="CBM21_dom_sf"/>
</dbReference>
<dbReference type="AlphaFoldDB" id="A0A9D3NFJ4"/>
<evidence type="ECO:0000313" key="5">
    <source>
        <dbReference type="Proteomes" id="UP000824219"/>
    </source>
</evidence>
<gene>
    <name evidence="4" type="ORF">KOW79_016206</name>
</gene>
<dbReference type="OrthoDB" id="1881at2759"/>
<reference evidence="4 5" key="1">
    <citation type="submission" date="2021-06" db="EMBL/GenBank/DDBJ databases">
        <title>Chromosome-level genome assembly of the red-tail catfish (Hemibagrus wyckioides).</title>
        <authorList>
            <person name="Shao F."/>
        </authorList>
    </citation>
    <scope>NUCLEOTIDE SEQUENCE [LARGE SCALE GENOMIC DNA]</scope>
    <source>
        <strain evidence="4">EC202008001</strain>
        <tissue evidence="4">Blood</tissue>
    </source>
</reference>
<accession>A0A9D3NFJ4</accession>
<dbReference type="GO" id="GO:2001069">
    <property type="term" value="F:glycogen binding"/>
    <property type="evidence" value="ECO:0007669"/>
    <property type="project" value="TreeGrafter"/>
</dbReference>
<organism evidence="4 5">
    <name type="scientific">Hemibagrus wyckioides</name>
    <dbReference type="NCBI Taxonomy" id="337641"/>
    <lineage>
        <taxon>Eukaryota</taxon>
        <taxon>Metazoa</taxon>
        <taxon>Chordata</taxon>
        <taxon>Craniata</taxon>
        <taxon>Vertebrata</taxon>
        <taxon>Euteleostomi</taxon>
        <taxon>Actinopterygii</taxon>
        <taxon>Neopterygii</taxon>
        <taxon>Teleostei</taxon>
        <taxon>Ostariophysi</taxon>
        <taxon>Siluriformes</taxon>
        <taxon>Bagridae</taxon>
        <taxon>Hemibagrus</taxon>
    </lineage>
</organism>
<feature type="domain" description="CBM21" evidence="3">
    <location>
        <begin position="98"/>
        <end position="208"/>
    </location>
</feature>
<sequence>MASCYTEPPTLSAWKPDEDEEEPKYPQRSSSDESEESEPEPPLASVGRRRVSFADAFGLDLVSVKEFDNRLERAEGREGDEFYLSCIFSVPASDEELALRLHQNKLELESIELLPGSTTIRGTVRVLNLSYHKVVYVRTTLDGWQSHFDQLAEYVPGSSDGETDRFSFQLTLMPPFPPDGVRVEFCLCYESSTGIFWANNGAMNYVLFCHQRGGRALKEKEGGKERDFEENNQKGKKSCLKAIKKGSCAESKPIDMSSELSEQETSRSVENKKEKTQHKAESLSGDTLEESCKTLAERRSRRRAARLAYLQDFFCHRETHVRLIQPPHIKHTSVLDTSSTLQVCSRNEQHETRSSILPDHQIPLLPLDWSRNITSGTRLDVPEKEHTEDVSIEVSNDAWVAFLNGTDSLENHNNALDQTCLLCSAGSNASQPSNTEYDVSNIGDNILSVRNSQECALTIRDGSHHESEPAKLSPSLDPSQISEAQIISESHTDQESESIRIEWRPGVIEAPHDRHTLSERSFSKDEPMLLTKQEETADAEDATEPPKSKTKPGVLLEQCAKSTEFLDMNVKGDTDRVVEDTLTLTRIRNQPFIESRESLERQHIDESIEAKKKKEHIPEENENASQMKRISWSEYEEALVVLESRLQEDDEEPSQLKDGNTEIWISSRTSAVCDEGEPHKQTECLDSGEEKGVCYELVKNRFSDSSERQRKESSSVENIADKECENGLKTVGQSIYGRSSEGDDYIDKEKDKELHKLQSSSESHPLSPMLCITSHTSGPSGHFTCTESLSESELLFPAPHKVFEREETLRYRVAQDLQDTGVRTEFPSSFPRIAAPSVSKLTSWLLICWAKLSNLSFITGAIVCAILFVIFVNVCLHDLPVCLVIYLLSVCWWCRQGMKKDVTTADSVD</sequence>
<dbReference type="EMBL" id="JAHKSW010000019">
    <property type="protein sequence ID" value="KAG7320353.1"/>
    <property type="molecule type" value="Genomic_DNA"/>
</dbReference>
<dbReference type="PROSITE" id="PS51159">
    <property type="entry name" value="CBM21"/>
    <property type="match status" value="1"/>
</dbReference>
<dbReference type="Pfam" id="PF03370">
    <property type="entry name" value="CBM_21"/>
    <property type="match status" value="1"/>
</dbReference>
<proteinExistence type="predicted"/>
<dbReference type="GO" id="GO:0005979">
    <property type="term" value="P:regulation of glycogen biosynthetic process"/>
    <property type="evidence" value="ECO:0007669"/>
    <property type="project" value="TreeGrafter"/>
</dbReference>
<dbReference type="GO" id="GO:0000164">
    <property type="term" value="C:protein phosphatase type 1 complex"/>
    <property type="evidence" value="ECO:0007669"/>
    <property type="project" value="TreeGrafter"/>
</dbReference>
<dbReference type="PANTHER" id="PTHR12307:SF2">
    <property type="entry name" value="PROTEIN PHOSPHATASE 1 REGULATORY SUBUNIT 3A"/>
    <property type="match status" value="1"/>
</dbReference>
<feature type="transmembrane region" description="Helical" evidence="2">
    <location>
        <begin position="857"/>
        <end position="890"/>
    </location>
</feature>
<dbReference type="InterPro" id="IPR050782">
    <property type="entry name" value="PP1_regulatory_subunit_3"/>
</dbReference>
<evidence type="ECO:0000256" key="2">
    <source>
        <dbReference type="SAM" id="Phobius"/>
    </source>
</evidence>
<dbReference type="GO" id="GO:0008157">
    <property type="term" value="F:protein phosphatase 1 binding"/>
    <property type="evidence" value="ECO:0007669"/>
    <property type="project" value="TreeGrafter"/>
</dbReference>
<feature type="region of interest" description="Disordered" evidence="1">
    <location>
        <begin position="252"/>
        <end position="288"/>
    </location>
</feature>